<comment type="caution">
    <text evidence="2">The sequence shown here is derived from an EMBL/GenBank/DDBJ whole genome shotgun (WGS) entry which is preliminary data.</text>
</comment>
<dbReference type="Proteomes" id="UP000187209">
    <property type="component" value="Unassembled WGS sequence"/>
</dbReference>
<dbReference type="SUPFAM" id="SSF50729">
    <property type="entry name" value="PH domain-like"/>
    <property type="match status" value="1"/>
</dbReference>
<keyword evidence="3" id="KW-1185">Reference proteome</keyword>
<protein>
    <recommendedName>
        <fullName evidence="4">PH domain-containing protein</fullName>
    </recommendedName>
</protein>
<organism evidence="2 3">
    <name type="scientific">Stentor coeruleus</name>
    <dbReference type="NCBI Taxonomy" id="5963"/>
    <lineage>
        <taxon>Eukaryota</taxon>
        <taxon>Sar</taxon>
        <taxon>Alveolata</taxon>
        <taxon>Ciliophora</taxon>
        <taxon>Postciliodesmatophora</taxon>
        <taxon>Heterotrichea</taxon>
        <taxon>Heterotrichida</taxon>
        <taxon>Stentoridae</taxon>
        <taxon>Stentor</taxon>
    </lineage>
</organism>
<dbReference type="AlphaFoldDB" id="A0A1R2CLH1"/>
<name>A0A1R2CLH1_9CILI</name>
<feature type="coiled-coil region" evidence="1">
    <location>
        <begin position="187"/>
        <end position="335"/>
    </location>
</feature>
<evidence type="ECO:0008006" key="4">
    <source>
        <dbReference type="Google" id="ProtNLM"/>
    </source>
</evidence>
<dbReference type="InterPro" id="IPR011993">
    <property type="entry name" value="PH-like_dom_sf"/>
</dbReference>
<evidence type="ECO:0000313" key="2">
    <source>
        <dbReference type="EMBL" id="OMJ89862.1"/>
    </source>
</evidence>
<dbReference type="EMBL" id="MPUH01000115">
    <property type="protein sequence ID" value="OMJ89862.1"/>
    <property type="molecule type" value="Genomic_DNA"/>
</dbReference>
<evidence type="ECO:0000313" key="3">
    <source>
        <dbReference type="Proteomes" id="UP000187209"/>
    </source>
</evidence>
<reference evidence="2 3" key="1">
    <citation type="submission" date="2016-11" db="EMBL/GenBank/DDBJ databases">
        <title>The macronuclear genome of Stentor coeruleus: a giant cell with tiny introns.</title>
        <authorList>
            <person name="Slabodnick M."/>
            <person name="Ruby J.G."/>
            <person name="Reiff S.B."/>
            <person name="Swart E.C."/>
            <person name="Gosai S."/>
            <person name="Prabakaran S."/>
            <person name="Witkowska E."/>
            <person name="Larue G.E."/>
            <person name="Fisher S."/>
            <person name="Freeman R.M."/>
            <person name="Gunawardena J."/>
            <person name="Chu W."/>
            <person name="Stover N.A."/>
            <person name="Gregory B.D."/>
            <person name="Nowacki M."/>
            <person name="Derisi J."/>
            <person name="Roy S.W."/>
            <person name="Marshall W.F."/>
            <person name="Sood P."/>
        </authorList>
    </citation>
    <scope>NUCLEOTIDE SEQUENCE [LARGE SCALE GENOMIC DNA]</scope>
    <source>
        <strain evidence="2">WM001</strain>
    </source>
</reference>
<accession>A0A1R2CLH1</accession>
<dbReference type="Gene3D" id="2.30.29.30">
    <property type="entry name" value="Pleckstrin-homology domain (PH domain)/Phosphotyrosine-binding domain (PTB)"/>
    <property type="match status" value="1"/>
</dbReference>
<gene>
    <name evidence="2" type="ORF">SteCoe_7846</name>
</gene>
<proteinExistence type="predicted"/>
<evidence type="ECO:0000256" key="1">
    <source>
        <dbReference type="SAM" id="Coils"/>
    </source>
</evidence>
<sequence>MELLGQIMDSKNTLVRLGKDSYNLLEAFLSAFRGTQMFKYTFKHGKKENREFSISIDLQSFQWKPANSNRNIRKHLISDIAGITPGNSEFECKNHHEIKQDPENFCFTIHLKDRPVNVVAINQKQRDMWLSCLNHLTKADKTSVVDEIMIVDTQFNESHSRIVREFQSCEKDVMKSTDSFMLVDPEVTKMKKKMKDLEKNNSRLQKELFEINSKADKEFIVGDELKKEIKTKEKTEKKLQGQIEMLRLNYENNEREFTQKILNFEEKLSQKDSKLLEVQSEYDEFKKQIKESFNRTLVQKVQQYRESKEVLCSYVNFLKERLETIEKEVALWQAVVHTHVLPIYQSKKAGKTPQFKQVLEFALDMMERKFLTDRSQSQFMSLLAEARKNAKS</sequence>
<dbReference type="OrthoDB" id="10472608at2759"/>
<keyword evidence="1" id="KW-0175">Coiled coil</keyword>